<evidence type="ECO:0000313" key="3">
    <source>
        <dbReference type="EMBL" id="CAG9324170.1"/>
    </source>
</evidence>
<keyword evidence="4" id="KW-1185">Reference proteome</keyword>
<dbReference type="Pfam" id="PF10595">
    <property type="entry name" value="FAM161A_B"/>
    <property type="match status" value="1"/>
</dbReference>
<comment type="caution">
    <text evidence="3">The sequence shown here is derived from an EMBL/GenBank/DDBJ whole genome shotgun (WGS) entry which is preliminary data.</text>
</comment>
<organism evidence="3 4">
    <name type="scientific">Blepharisma stoltei</name>
    <dbReference type="NCBI Taxonomy" id="1481888"/>
    <lineage>
        <taxon>Eukaryota</taxon>
        <taxon>Sar</taxon>
        <taxon>Alveolata</taxon>
        <taxon>Ciliophora</taxon>
        <taxon>Postciliodesmatophora</taxon>
        <taxon>Heterotrichea</taxon>
        <taxon>Heterotrichida</taxon>
        <taxon>Blepharismidae</taxon>
        <taxon>Blepharisma</taxon>
    </lineage>
</organism>
<keyword evidence="2" id="KW-0175">Coiled coil</keyword>
<dbReference type="InterPro" id="IPR019579">
    <property type="entry name" value="FAM161A/B"/>
</dbReference>
<dbReference type="InterPro" id="IPR051655">
    <property type="entry name" value="FAM161"/>
</dbReference>
<evidence type="ECO:0000313" key="4">
    <source>
        <dbReference type="Proteomes" id="UP001162131"/>
    </source>
</evidence>
<dbReference type="EMBL" id="CAJZBQ010000035">
    <property type="protein sequence ID" value="CAG9324170.1"/>
    <property type="molecule type" value="Genomic_DNA"/>
</dbReference>
<protein>
    <submittedName>
        <fullName evidence="3">Uncharacterized protein</fullName>
    </submittedName>
</protein>
<dbReference type="GO" id="GO:0044782">
    <property type="term" value="P:cilium organization"/>
    <property type="evidence" value="ECO:0007669"/>
    <property type="project" value="TreeGrafter"/>
</dbReference>
<dbReference type="AlphaFoldDB" id="A0AAU9JL23"/>
<reference evidence="3" key="1">
    <citation type="submission" date="2021-09" db="EMBL/GenBank/DDBJ databases">
        <authorList>
            <consortium name="AG Swart"/>
            <person name="Singh M."/>
            <person name="Singh A."/>
            <person name="Seah K."/>
            <person name="Emmerich C."/>
        </authorList>
    </citation>
    <scope>NUCLEOTIDE SEQUENCE</scope>
    <source>
        <strain evidence="3">ATCC30299</strain>
    </source>
</reference>
<dbReference type="PANTHER" id="PTHR21501:SF1">
    <property type="entry name" value="PROTEIN FAM-161"/>
    <property type="match status" value="1"/>
</dbReference>
<dbReference type="GO" id="GO:0005929">
    <property type="term" value="C:cilium"/>
    <property type="evidence" value="ECO:0007669"/>
    <property type="project" value="TreeGrafter"/>
</dbReference>
<dbReference type="GO" id="GO:0005856">
    <property type="term" value="C:cytoskeleton"/>
    <property type="evidence" value="ECO:0007669"/>
    <property type="project" value="UniProtKB-ARBA"/>
</dbReference>
<gene>
    <name evidence="3" type="ORF">BSTOLATCC_MIC35191</name>
</gene>
<dbReference type="Proteomes" id="UP001162131">
    <property type="component" value="Unassembled WGS sequence"/>
</dbReference>
<evidence type="ECO:0000256" key="1">
    <source>
        <dbReference type="ARBA" id="ARBA00006663"/>
    </source>
</evidence>
<dbReference type="PANTHER" id="PTHR21501">
    <property type="entry name" value="PROTEIN FAM-161"/>
    <property type="match status" value="1"/>
</dbReference>
<accession>A0AAU9JL23</accession>
<proteinExistence type="inferred from homology"/>
<evidence type="ECO:0000256" key="2">
    <source>
        <dbReference type="ARBA" id="ARBA00023054"/>
    </source>
</evidence>
<sequence>MDYKVPLYDKIVSERELARKERIGKAAIESLNLAMMPPRMELYYRQLQKASKIPKPKPKTKKFKAKAVPDFRRLQADFQSTLDACKQSFNPTKPEHFAFNETSLLSTTSNSLTKKLTPIKMGPAFQGKKI</sequence>
<name>A0AAU9JL23_9CILI</name>
<comment type="similarity">
    <text evidence="1">Belongs to the FAM161 family.</text>
</comment>